<accession>A0AAD7U2E7</accession>
<comment type="caution">
    <text evidence="1">The sequence shown here is derived from an EMBL/GenBank/DDBJ whole genome shotgun (WGS) entry which is preliminary data.</text>
</comment>
<gene>
    <name evidence="1" type="ORF">ONZ51_g2227</name>
</gene>
<name>A0AAD7U2E7_9APHY</name>
<evidence type="ECO:0000313" key="2">
    <source>
        <dbReference type="Proteomes" id="UP001215151"/>
    </source>
</evidence>
<evidence type="ECO:0008006" key="3">
    <source>
        <dbReference type="Google" id="ProtNLM"/>
    </source>
</evidence>
<dbReference type="InterPro" id="IPR032675">
    <property type="entry name" value="LRR_dom_sf"/>
</dbReference>
<dbReference type="SUPFAM" id="SSF52047">
    <property type="entry name" value="RNI-like"/>
    <property type="match status" value="1"/>
</dbReference>
<sequence>MTALGFLDLPVELRLQIYLDFLADCQTVQRRTQPSNIHLRLPHTCRQIDQEAGPIFRRYVSLLHEHQIQTFLHSHPSQLPEIEWADVANDGRVLQSAGPNREADTPLSSLYVALGRMTSLKRLRVFQCRQGLPYPLAQGPHIRKLGLHFERALFPKLSPSLTRYELQINPETRVELFDTVSPDKLVAMRLSGNIVSPPSSEALPVGTFAAVPALRYLVLHGITGNFFDRHTLDECFPGARLESFSYALGHRLGFEIRNHHLESLATAYGSSLRKLVLLGCSRLSTTTITHCLQNLPALEYFALKLVTVDELRSNFVLSLSLPPRLAVFKLQVLNAWYAIPLREEERGLCDAIESVVLLRDAPLHHVCVCFRTQLMVEDGRQERWARIARDRGIRLAVGPWQGDMADRM</sequence>
<protein>
    <recommendedName>
        <fullName evidence="3">F-box domain-containing protein</fullName>
    </recommendedName>
</protein>
<dbReference type="AlphaFoldDB" id="A0AAD7U2E7"/>
<organism evidence="1 2">
    <name type="scientific">Trametes cubensis</name>
    <dbReference type="NCBI Taxonomy" id="1111947"/>
    <lineage>
        <taxon>Eukaryota</taxon>
        <taxon>Fungi</taxon>
        <taxon>Dikarya</taxon>
        <taxon>Basidiomycota</taxon>
        <taxon>Agaricomycotina</taxon>
        <taxon>Agaricomycetes</taxon>
        <taxon>Polyporales</taxon>
        <taxon>Polyporaceae</taxon>
        <taxon>Trametes</taxon>
    </lineage>
</organism>
<reference evidence="1" key="1">
    <citation type="submission" date="2022-11" db="EMBL/GenBank/DDBJ databases">
        <title>Genome Sequence of Cubamyces cubensis.</title>
        <authorList>
            <person name="Buettner E."/>
        </authorList>
    </citation>
    <scope>NUCLEOTIDE SEQUENCE</scope>
    <source>
        <strain evidence="1">MPL-01</strain>
    </source>
</reference>
<dbReference type="Gene3D" id="3.80.10.10">
    <property type="entry name" value="Ribonuclease Inhibitor"/>
    <property type="match status" value="1"/>
</dbReference>
<dbReference type="Proteomes" id="UP001215151">
    <property type="component" value="Unassembled WGS sequence"/>
</dbReference>
<keyword evidence="2" id="KW-1185">Reference proteome</keyword>
<evidence type="ECO:0000313" key="1">
    <source>
        <dbReference type="EMBL" id="KAJ8494639.1"/>
    </source>
</evidence>
<dbReference type="EMBL" id="JAPEVG010000034">
    <property type="protein sequence ID" value="KAJ8494639.1"/>
    <property type="molecule type" value="Genomic_DNA"/>
</dbReference>
<proteinExistence type="predicted"/>